<dbReference type="InterPro" id="IPR005656">
    <property type="entry name" value="MmgE_PrpD"/>
</dbReference>
<dbReference type="Pfam" id="PF19305">
    <property type="entry name" value="MmgE_PrpD_C"/>
    <property type="match status" value="1"/>
</dbReference>
<protein>
    <submittedName>
        <fullName evidence="6">2-methylcitrate dehydratase</fullName>
    </submittedName>
</protein>
<dbReference type="InterPro" id="IPR045337">
    <property type="entry name" value="MmgE_PrpD_C"/>
</dbReference>
<sequence>MSSQIVRPAQEFDKEIIDIVDYVLNFEINSDVAYETAWNCLLDTIGCGLEALEYEACTKLLGPLVPGVVTDKGVRVPGTSFRLDPVQGAFNIGAAIRWLDFNDTWLAAEWGHPSDNLGAILATADWIAQNPSFGNGKKLVMRDVLTAMIKAHEIQGCIALENSFNKVGLDHVILVKVASTAVVSQLMGLTREQTLNAVSLAWVDGQALRTYRHFPNAGSRKSWAAGDATSRAVRLALMARVGEMGYPSALTAKIWGFYDSLFRGNHFKFQRSYGSYVMENILFKISFPAEFHSQTAVEAAMTLFGQMKDAGKSEADIAKVTIRTHEACIRIIDKKGPLGNPADRDHCIQYMVAVPLIFGRLTARDYEDEIAADPRIDILRDKITCVEDSAFSLDYHDPSKRSIANALTITFTDGTVLGEEVVEYPIGHARRRTEGIPLLIEKFKINLARIYPAGQQKEILEICLDRSKLEETPVEDFMSLLAK</sequence>
<dbReference type="PANTHER" id="PTHR16943">
    <property type="entry name" value="2-METHYLCITRATE DEHYDRATASE-RELATED"/>
    <property type="match status" value="1"/>
</dbReference>
<dbReference type="InterPro" id="IPR012705">
    <property type="entry name" value="2Me_IsoCit_deHydtase_PrpD"/>
</dbReference>
<name>A0A094Q0S1_9ZZZZ</name>
<dbReference type="EMBL" id="JNSL01000056">
    <property type="protein sequence ID" value="KGA17710.1"/>
    <property type="molecule type" value="Genomic_DNA"/>
</dbReference>
<dbReference type="InterPro" id="IPR042183">
    <property type="entry name" value="MmgE/PrpD_sf_1"/>
</dbReference>
<dbReference type="SUPFAM" id="SSF103378">
    <property type="entry name" value="2-methylcitrate dehydratase PrpD"/>
    <property type="match status" value="1"/>
</dbReference>
<gene>
    <name evidence="6" type="ORF">GM51_9895</name>
</gene>
<dbReference type="NCBIfam" id="NF006943">
    <property type="entry name" value="PRK09425.1"/>
    <property type="match status" value="1"/>
</dbReference>
<dbReference type="Gene3D" id="1.10.4100.10">
    <property type="entry name" value="2-methylcitrate dehydratase PrpD"/>
    <property type="match status" value="1"/>
</dbReference>
<feature type="domain" description="MmgE/PrpD N-terminal" evidence="4">
    <location>
        <begin position="18"/>
        <end position="270"/>
    </location>
</feature>
<comment type="similarity">
    <text evidence="1">Belongs to the PrpD family.</text>
</comment>
<feature type="domain" description="MmgE/PrpD C-terminal" evidence="5">
    <location>
        <begin position="287"/>
        <end position="465"/>
    </location>
</feature>
<dbReference type="NCBIfam" id="TIGR02330">
    <property type="entry name" value="prpD"/>
    <property type="match status" value="1"/>
</dbReference>
<dbReference type="GO" id="GO:0019679">
    <property type="term" value="P:propionate metabolic process, methylcitrate cycle"/>
    <property type="evidence" value="ECO:0007669"/>
    <property type="project" value="InterPro"/>
</dbReference>
<accession>A0A094Q0S1</accession>
<evidence type="ECO:0000259" key="4">
    <source>
        <dbReference type="Pfam" id="PF03972"/>
    </source>
</evidence>
<evidence type="ECO:0000256" key="1">
    <source>
        <dbReference type="ARBA" id="ARBA00006174"/>
    </source>
</evidence>
<dbReference type="GO" id="GO:0051537">
    <property type="term" value="F:2 iron, 2 sulfur cluster binding"/>
    <property type="evidence" value="ECO:0007669"/>
    <property type="project" value="InterPro"/>
</dbReference>
<dbReference type="InterPro" id="IPR045336">
    <property type="entry name" value="MmgE_PrpD_N"/>
</dbReference>
<keyword evidence="3" id="KW-0456">Lyase</keyword>
<evidence type="ECO:0000313" key="6">
    <source>
        <dbReference type="EMBL" id="KGA17710.1"/>
    </source>
</evidence>
<comment type="caution">
    <text evidence="6">The sequence shown here is derived from an EMBL/GenBank/DDBJ whole genome shotgun (WGS) entry which is preliminary data.</text>
</comment>
<dbReference type="InterPro" id="IPR042188">
    <property type="entry name" value="MmgE/PrpD_sf_2"/>
</dbReference>
<dbReference type="AlphaFoldDB" id="A0A094Q0S1"/>
<evidence type="ECO:0000259" key="5">
    <source>
        <dbReference type="Pfam" id="PF19305"/>
    </source>
</evidence>
<evidence type="ECO:0000256" key="2">
    <source>
        <dbReference type="ARBA" id="ARBA00022532"/>
    </source>
</evidence>
<dbReference type="Gene3D" id="3.30.1330.120">
    <property type="entry name" value="2-methylcitrate dehydratase PrpD"/>
    <property type="match status" value="1"/>
</dbReference>
<proteinExistence type="inferred from homology"/>
<dbReference type="FunFam" id="3.30.1330.120:FF:000001">
    <property type="entry name" value="2-methylcitrate dehydratase"/>
    <property type="match status" value="1"/>
</dbReference>
<dbReference type="InterPro" id="IPR036148">
    <property type="entry name" value="MmgE/PrpD_sf"/>
</dbReference>
<keyword evidence="2" id="KW-0816">Tricarboxylic acid cycle</keyword>
<organism evidence="6">
    <name type="scientific">freshwater metagenome</name>
    <dbReference type="NCBI Taxonomy" id="449393"/>
    <lineage>
        <taxon>unclassified sequences</taxon>
        <taxon>metagenomes</taxon>
        <taxon>ecological metagenomes</taxon>
    </lineage>
</organism>
<dbReference type="GO" id="GO:0047547">
    <property type="term" value="F:2-methylcitrate dehydratase activity"/>
    <property type="evidence" value="ECO:0007669"/>
    <property type="project" value="InterPro"/>
</dbReference>
<dbReference type="PANTHER" id="PTHR16943:SF8">
    <property type="entry name" value="2-METHYLCITRATE DEHYDRATASE"/>
    <property type="match status" value="1"/>
</dbReference>
<dbReference type="Pfam" id="PF03972">
    <property type="entry name" value="MmgE_PrpD_N"/>
    <property type="match status" value="1"/>
</dbReference>
<reference evidence="6" key="1">
    <citation type="submission" date="2014-06" db="EMBL/GenBank/DDBJ databases">
        <title>Key roles for freshwater Actinobacteria revealed by deep metagenomic sequencing.</title>
        <authorList>
            <person name="Ghai R."/>
            <person name="Mizuno C.M."/>
            <person name="Picazo A."/>
            <person name="Camacho A."/>
            <person name="Rodriguez-Valera F."/>
        </authorList>
    </citation>
    <scope>NUCLEOTIDE SEQUENCE</scope>
</reference>
<evidence type="ECO:0000256" key="3">
    <source>
        <dbReference type="ARBA" id="ARBA00023239"/>
    </source>
</evidence>
<dbReference type="GO" id="GO:0006099">
    <property type="term" value="P:tricarboxylic acid cycle"/>
    <property type="evidence" value="ECO:0007669"/>
    <property type="project" value="UniProtKB-KW"/>
</dbReference>